<evidence type="ECO:0000313" key="3">
    <source>
        <dbReference type="EMBL" id="MBO1926476.1"/>
    </source>
</evidence>
<accession>A0ABS3Q2G7</accession>
<evidence type="ECO:0000256" key="2">
    <source>
        <dbReference type="SAM" id="SignalP"/>
    </source>
</evidence>
<evidence type="ECO:0000256" key="1">
    <source>
        <dbReference type="SAM" id="MobiDB-lite"/>
    </source>
</evidence>
<proteinExistence type="predicted"/>
<protein>
    <recommendedName>
        <fullName evidence="5">Lipoprotein</fullName>
    </recommendedName>
</protein>
<feature type="region of interest" description="Disordered" evidence="1">
    <location>
        <begin position="299"/>
        <end position="334"/>
    </location>
</feature>
<evidence type="ECO:0000313" key="4">
    <source>
        <dbReference type="Proteomes" id="UP000664835"/>
    </source>
</evidence>
<evidence type="ECO:0008006" key="5">
    <source>
        <dbReference type="Google" id="ProtNLM"/>
    </source>
</evidence>
<feature type="chain" id="PRO_5047053215" description="Lipoprotein" evidence="2">
    <location>
        <begin position="24"/>
        <end position="781"/>
    </location>
</feature>
<keyword evidence="4" id="KW-1185">Reference proteome</keyword>
<dbReference type="PROSITE" id="PS51257">
    <property type="entry name" value="PROKAR_LIPOPROTEIN"/>
    <property type="match status" value="1"/>
</dbReference>
<sequence>MSRTFKRTALAAAILTATLGLTACGSGSSSTDTSTTTTSGTAAKGIINAGVVIAQELDLTAADPFAADALIPLTETQTGETGSYSLELPDSYNGGPILLTLTTSATSEMKCDTVGGCGSFANADDANDILVDNGIIDFGEWYKPNVDSDATAVMMQTLIPAGSSTTISASITPFTNMAVARAKTRFSSDDSDSLNNAISNANYEVATLLNINANTLLGTQPIDITDSESVNGATSPEQVAYAAFSAAVANIAANNNQTLGEAITALANSFATGEMAIDDTDGANTISIRELVQEANDTLAEADTTDKSGSIQSMEDDADEAEANGQTTVNPEPNDTATASAVDKAKALVKDFRTYVNALNNTVNDPNFASSFAGEIDSSMTLLSNMETGDNPIAATAYGLQVIEAEINNASVPEATSINVDIDFATDAHDYLFTSGTLTVTATLNEDTDAYSGTIALVNASDGTRTGNLNGSISGIIEETILKETETTDESEGLFTLTNGTLSGDVTTPSGSLELNETAFNISGEYYDYVNYDEESKTYSDESSESIAFDFDSGATLTVSNESGTDVVYAGSFNIDAIFNSISSSTSTPEYWEYSENGQPLIKELSYTGSVTVGEESSSIEITLNSPNAFEFSNPETTDSNETEENFMELVGSLSFDVALADLIDPISVDWLAERTGLNTGSSTLTLTHGDRSIVIDGSATVNNDASIEELFTNVNGDITVSNVDGVELIINQPEEDSAETVIGTITVEGEEVATVENIDGVIKITYPGAGENGGDYVQFF</sequence>
<dbReference type="Proteomes" id="UP000664835">
    <property type="component" value="Unassembled WGS sequence"/>
</dbReference>
<organism evidence="3 4">
    <name type="scientific">Thiomicrorhabdus marina</name>
    <dbReference type="NCBI Taxonomy" id="2818442"/>
    <lineage>
        <taxon>Bacteria</taxon>
        <taxon>Pseudomonadati</taxon>
        <taxon>Pseudomonadota</taxon>
        <taxon>Gammaproteobacteria</taxon>
        <taxon>Thiotrichales</taxon>
        <taxon>Piscirickettsiaceae</taxon>
        <taxon>Thiomicrorhabdus</taxon>
    </lineage>
</organism>
<feature type="signal peptide" evidence="2">
    <location>
        <begin position="1"/>
        <end position="23"/>
    </location>
</feature>
<gene>
    <name evidence="3" type="ORF">J3998_02720</name>
</gene>
<feature type="compositionally biased region" description="Polar residues" evidence="1">
    <location>
        <begin position="324"/>
        <end position="334"/>
    </location>
</feature>
<dbReference type="RefSeq" id="WP_208147540.1">
    <property type="nucleotide sequence ID" value="NZ_JAGETV010000003.1"/>
</dbReference>
<dbReference type="EMBL" id="JAGETV010000003">
    <property type="protein sequence ID" value="MBO1926476.1"/>
    <property type="molecule type" value="Genomic_DNA"/>
</dbReference>
<comment type="caution">
    <text evidence="3">The sequence shown here is derived from an EMBL/GenBank/DDBJ whole genome shotgun (WGS) entry which is preliminary data.</text>
</comment>
<name>A0ABS3Q2G7_9GAMM</name>
<reference evidence="3 4" key="1">
    <citation type="submission" date="2021-03" db="EMBL/GenBank/DDBJ databases">
        <title>Thiomicrorhabdus sp.nov.,novel sulfur-oxidizing bacteria isolated from coastal sediment.</title>
        <authorList>
            <person name="Liu X."/>
        </authorList>
    </citation>
    <scope>NUCLEOTIDE SEQUENCE [LARGE SCALE GENOMIC DNA]</scope>
    <source>
        <strain evidence="3 4">6S2-11</strain>
    </source>
</reference>
<keyword evidence="2" id="KW-0732">Signal</keyword>